<evidence type="ECO:0000313" key="2">
    <source>
        <dbReference type="Proteomes" id="UP000299102"/>
    </source>
</evidence>
<protein>
    <submittedName>
        <fullName evidence="1">Uncharacterized protein</fullName>
    </submittedName>
</protein>
<dbReference type="Proteomes" id="UP000299102">
    <property type="component" value="Unassembled WGS sequence"/>
</dbReference>
<gene>
    <name evidence="1" type="ORF">EVAR_2359_1</name>
</gene>
<organism evidence="1 2">
    <name type="scientific">Eumeta variegata</name>
    <name type="common">Bagworm moth</name>
    <name type="synonym">Eumeta japonica</name>
    <dbReference type="NCBI Taxonomy" id="151549"/>
    <lineage>
        <taxon>Eukaryota</taxon>
        <taxon>Metazoa</taxon>
        <taxon>Ecdysozoa</taxon>
        <taxon>Arthropoda</taxon>
        <taxon>Hexapoda</taxon>
        <taxon>Insecta</taxon>
        <taxon>Pterygota</taxon>
        <taxon>Neoptera</taxon>
        <taxon>Endopterygota</taxon>
        <taxon>Lepidoptera</taxon>
        <taxon>Glossata</taxon>
        <taxon>Ditrysia</taxon>
        <taxon>Tineoidea</taxon>
        <taxon>Psychidae</taxon>
        <taxon>Oiketicinae</taxon>
        <taxon>Eumeta</taxon>
    </lineage>
</organism>
<sequence length="93" mass="9951">MPAAGNDPNAHAASVGGLRLKALNAFSKSCPDAISTSSGESTEWFQVYRIVCWSYVGTDSGIGNEIEPRIEIEIRIEKLGISLTLDRHESGAS</sequence>
<keyword evidence="2" id="KW-1185">Reference proteome</keyword>
<evidence type="ECO:0000313" key="1">
    <source>
        <dbReference type="EMBL" id="GBP01109.1"/>
    </source>
</evidence>
<proteinExistence type="predicted"/>
<reference evidence="1 2" key="1">
    <citation type="journal article" date="2019" name="Commun. Biol.">
        <title>The bagworm genome reveals a unique fibroin gene that provides high tensile strength.</title>
        <authorList>
            <person name="Kono N."/>
            <person name="Nakamura H."/>
            <person name="Ohtoshi R."/>
            <person name="Tomita M."/>
            <person name="Numata K."/>
            <person name="Arakawa K."/>
        </authorList>
    </citation>
    <scope>NUCLEOTIDE SEQUENCE [LARGE SCALE GENOMIC DNA]</scope>
</reference>
<name>A0A4C1SG30_EUMVA</name>
<dbReference type="AlphaFoldDB" id="A0A4C1SG30"/>
<comment type="caution">
    <text evidence="1">The sequence shown here is derived from an EMBL/GenBank/DDBJ whole genome shotgun (WGS) entry which is preliminary data.</text>
</comment>
<dbReference type="EMBL" id="BGZK01000007">
    <property type="protein sequence ID" value="GBP01109.1"/>
    <property type="molecule type" value="Genomic_DNA"/>
</dbReference>
<accession>A0A4C1SG30</accession>